<keyword evidence="3" id="KW-0378">Hydrolase</keyword>
<keyword evidence="5" id="KW-1133">Transmembrane helix</keyword>
<comment type="similarity">
    <text evidence="1">Belongs to the H-rev107 family.</text>
</comment>
<keyword evidence="4" id="KW-0443">Lipid metabolism</keyword>
<dbReference type="GO" id="GO:0005737">
    <property type="term" value="C:cytoplasm"/>
    <property type="evidence" value="ECO:0007669"/>
    <property type="project" value="TreeGrafter"/>
</dbReference>
<keyword evidence="5" id="KW-0472">Membrane</keyword>
<keyword evidence="2" id="KW-0808">Transferase</keyword>
<dbReference type="Pfam" id="PF04970">
    <property type="entry name" value="LRAT"/>
    <property type="match status" value="1"/>
</dbReference>
<protein>
    <submittedName>
        <fullName evidence="7">HRAS-like suppressor 3</fullName>
    </submittedName>
</protein>
<reference evidence="7" key="2">
    <citation type="submission" date="2023-04" db="EMBL/GenBank/DDBJ databases">
        <authorList>
            <person name="Bu L."/>
            <person name="Lu L."/>
            <person name="Laidemitt M.R."/>
            <person name="Zhang S.M."/>
            <person name="Mutuku M."/>
            <person name="Mkoji G."/>
            <person name="Steinauer M."/>
            <person name="Loker E.S."/>
        </authorList>
    </citation>
    <scope>NUCLEOTIDE SEQUENCE</scope>
    <source>
        <strain evidence="7">KasaAsao</strain>
        <tissue evidence="7">Whole Snail</tissue>
    </source>
</reference>
<evidence type="ECO:0000256" key="5">
    <source>
        <dbReference type="SAM" id="Phobius"/>
    </source>
</evidence>
<evidence type="ECO:0000313" key="8">
    <source>
        <dbReference type="Proteomes" id="UP001233172"/>
    </source>
</evidence>
<name>A0AAD8C3Q3_BIOPF</name>
<dbReference type="PANTHER" id="PTHR13943:SF77">
    <property type="entry name" value="LRAT DOMAIN-CONTAINING PROTEIN"/>
    <property type="match status" value="1"/>
</dbReference>
<dbReference type="Proteomes" id="UP001233172">
    <property type="component" value="Unassembled WGS sequence"/>
</dbReference>
<feature type="transmembrane region" description="Helical" evidence="5">
    <location>
        <begin position="156"/>
        <end position="177"/>
    </location>
</feature>
<dbReference type="InterPro" id="IPR051496">
    <property type="entry name" value="H-rev107_PLA/AT"/>
</dbReference>
<sequence length="191" mass="21510">MASHAGCSEQRQMRNYEHNLKILEQLTPGDRVQFKRGVYSHWGVYIGERKIVHLAGEDNDGINGNIQVKHVFTISGKTFNKARVVVDDFWDVVGEDKAFINNDRDKKWSALQPDIIVKNALEKIGQEGYNLICSNCEHFANFCRYGLSKSDQVDNFLTGAAASLAIGVAVAIVHALTRKFKDKNRDKNVQT</sequence>
<dbReference type="PROSITE" id="PS51934">
    <property type="entry name" value="LRAT"/>
    <property type="match status" value="1"/>
</dbReference>
<dbReference type="PANTHER" id="PTHR13943">
    <property type="entry name" value="HRAS-LIKE SUPPRESSOR - RELATED"/>
    <property type="match status" value="1"/>
</dbReference>
<dbReference type="Gene3D" id="3.90.1720.10">
    <property type="entry name" value="endopeptidase domain like (from Nostoc punctiforme)"/>
    <property type="match status" value="1"/>
</dbReference>
<evidence type="ECO:0000259" key="6">
    <source>
        <dbReference type="PROSITE" id="PS51934"/>
    </source>
</evidence>
<organism evidence="7 8">
    <name type="scientific">Biomphalaria pfeifferi</name>
    <name type="common">Bloodfluke planorb</name>
    <name type="synonym">Freshwater snail</name>
    <dbReference type="NCBI Taxonomy" id="112525"/>
    <lineage>
        <taxon>Eukaryota</taxon>
        <taxon>Metazoa</taxon>
        <taxon>Spiralia</taxon>
        <taxon>Lophotrochozoa</taxon>
        <taxon>Mollusca</taxon>
        <taxon>Gastropoda</taxon>
        <taxon>Heterobranchia</taxon>
        <taxon>Euthyneura</taxon>
        <taxon>Panpulmonata</taxon>
        <taxon>Hygrophila</taxon>
        <taxon>Lymnaeoidea</taxon>
        <taxon>Planorbidae</taxon>
        <taxon>Biomphalaria</taxon>
    </lineage>
</organism>
<evidence type="ECO:0000313" key="7">
    <source>
        <dbReference type="EMBL" id="KAK0065881.1"/>
    </source>
</evidence>
<dbReference type="EMBL" id="JASAOG010000012">
    <property type="protein sequence ID" value="KAK0065881.1"/>
    <property type="molecule type" value="Genomic_DNA"/>
</dbReference>
<gene>
    <name evidence="7" type="ORF">Bpfe_004678</name>
</gene>
<proteinExistence type="inferred from homology"/>
<evidence type="ECO:0000256" key="3">
    <source>
        <dbReference type="ARBA" id="ARBA00022801"/>
    </source>
</evidence>
<evidence type="ECO:0000256" key="1">
    <source>
        <dbReference type="ARBA" id="ARBA00007824"/>
    </source>
</evidence>
<comment type="caution">
    <text evidence="7">The sequence shown here is derived from an EMBL/GenBank/DDBJ whole genome shotgun (WGS) entry which is preliminary data.</text>
</comment>
<dbReference type="GO" id="GO:0070292">
    <property type="term" value="P:N-acylphosphatidylethanolamine metabolic process"/>
    <property type="evidence" value="ECO:0007669"/>
    <property type="project" value="TreeGrafter"/>
</dbReference>
<accession>A0AAD8C3Q3</accession>
<evidence type="ECO:0000256" key="2">
    <source>
        <dbReference type="ARBA" id="ARBA00022679"/>
    </source>
</evidence>
<evidence type="ECO:0000256" key="4">
    <source>
        <dbReference type="ARBA" id="ARBA00023098"/>
    </source>
</evidence>
<dbReference type="InterPro" id="IPR007053">
    <property type="entry name" value="LRAT_dom"/>
</dbReference>
<keyword evidence="8" id="KW-1185">Reference proteome</keyword>
<dbReference type="AlphaFoldDB" id="A0AAD8C3Q3"/>
<reference evidence="7" key="1">
    <citation type="journal article" date="2023" name="PLoS Negl. Trop. Dis.">
        <title>A genome sequence for Biomphalaria pfeifferi, the major vector snail for the human-infecting parasite Schistosoma mansoni.</title>
        <authorList>
            <person name="Bu L."/>
            <person name="Lu L."/>
            <person name="Laidemitt M.R."/>
            <person name="Zhang S.M."/>
            <person name="Mutuku M."/>
            <person name="Mkoji G."/>
            <person name="Steinauer M."/>
            <person name="Loker E.S."/>
        </authorList>
    </citation>
    <scope>NUCLEOTIDE SEQUENCE</scope>
    <source>
        <strain evidence="7">KasaAsao</strain>
    </source>
</reference>
<dbReference type="GO" id="GO:0004623">
    <property type="term" value="F:phospholipase A2 activity"/>
    <property type="evidence" value="ECO:0007669"/>
    <property type="project" value="TreeGrafter"/>
</dbReference>
<keyword evidence="5" id="KW-0812">Transmembrane</keyword>
<dbReference type="GO" id="GO:0016410">
    <property type="term" value="F:N-acyltransferase activity"/>
    <property type="evidence" value="ECO:0007669"/>
    <property type="project" value="TreeGrafter"/>
</dbReference>
<dbReference type="GO" id="GO:0008970">
    <property type="term" value="F:phospholipase A1 activity"/>
    <property type="evidence" value="ECO:0007669"/>
    <property type="project" value="TreeGrafter"/>
</dbReference>
<feature type="domain" description="LRAT" evidence="6">
    <location>
        <begin position="31"/>
        <end position="152"/>
    </location>
</feature>